<comment type="caution">
    <text evidence="3">The sequence shown here is derived from an EMBL/GenBank/DDBJ whole genome shotgun (WGS) entry which is preliminary data.</text>
</comment>
<gene>
    <name evidence="3" type="ORF">CDAR_82481</name>
</gene>
<keyword evidence="2" id="KW-1133">Transmembrane helix</keyword>
<reference evidence="3 4" key="1">
    <citation type="submission" date="2021-06" db="EMBL/GenBank/DDBJ databases">
        <title>Caerostris darwini draft genome.</title>
        <authorList>
            <person name="Kono N."/>
            <person name="Arakawa K."/>
        </authorList>
    </citation>
    <scope>NUCLEOTIDE SEQUENCE [LARGE SCALE GENOMIC DNA]</scope>
</reference>
<feature type="region of interest" description="Disordered" evidence="1">
    <location>
        <begin position="1"/>
        <end position="38"/>
    </location>
</feature>
<keyword evidence="4" id="KW-1185">Reference proteome</keyword>
<organism evidence="3 4">
    <name type="scientific">Caerostris darwini</name>
    <dbReference type="NCBI Taxonomy" id="1538125"/>
    <lineage>
        <taxon>Eukaryota</taxon>
        <taxon>Metazoa</taxon>
        <taxon>Ecdysozoa</taxon>
        <taxon>Arthropoda</taxon>
        <taxon>Chelicerata</taxon>
        <taxon>Arachnida</taxon>
        <taxon>Araneae</taxon>
        <taxon>Araneomorphae</taxon>
        <taxon>Entelegynae</taxon>
        <taxon>Araneoidea</taxon>
        <taxon>Araneidae</taxon>
        <taxon>Caerostris</taxon>
    </lineage>
</organism>
<evidence type="ECO:0000313" key="4">
    <source>
        <dbReference type="Proteomes" id="UP001054837"/>
    </source>
</evidence>
<keyword evidence="2" id="KW-0812">Transmembrane</keyword>
<protein>
    <submittedName>
        <fullName evidence="3">Uncharacterized protein</fullName>
    </submittedName>
</protein>
<name>A0AAV4PWT3_9ARAC</name>
<accession>A0AAV4PWT3</accession>
<sequence>MCRSRPQSLNVRRKKKKRPVLKESSDSPKITPNKHPCEEGGSINRLTFAKGNETLFSFLSFVICLISFKGTPRILVLPFLQKLNKQIIEFFSSLERGSINRLTFVKGNENPLLLSLLCHLPYLFQRNLSNFAPLLFTESKQTNNRILLFFGKGEKKRDLLKKRNKKRSLLTRRRLFPTNTPAREEIENCELDLFGKYELAAKEDTTNPLGKTTSSALYYAKPPESFYCPRGLVFAQPHRFFFNFPISSTLSADLSSLSAFATGDFYKLLFQRTQGSVHPPVFTPRVSLSRGFWPQK</sequence>
<keyword evidence="2" id="KW-0472">Membrane</keyword>
<evidence type="ECO:0000256" key="2">
    <source>
        <dbReference type="SAM" id="Phobius"/>
    </source>
</evidence>
<evidence type="ECO:0000256" key="1">
    <source>
        <dbReference type="SAM" id="MobiDB-lite"/>
    </source>
</evidence>
<feature type="transmembrane region" description="Helical" evidence="2">
    <location>
        <begin position="55"/>
        <end position="76"/>
    </location>
</feature>
<dbReference type="EMBL" id="BPLQ01003585">
    <property type="protein sequence ID" value="GIY01534.1"/>
    <property type="molecule type" value="Genomic_DNA"/>
</dbReference>
<feature type="compositionally biased region" description="Polar residues" evidence="1">
    <location>
        <begin position="1"/>
        <end position="10"/>
    </location>
</feature>
<dbReference type="Proteomes" id="UP001054837">
    <property type="component" value="Unassembled WGS sequence"/>
</dbReference>
<proteinExistence type="predicted"/>
<evidence type="ECO:0000313" key="3">
    <source>
        <dbReference type="EMBL" id="GIY01534.1"/>
    </source>
</evidence>
<dbReference type="AlphaFoldDB" id="A0AAV4PWT3"/>